<dbReference type="EMBL" id="PJMY01000002">
    <property type="protein sequence ID" value="PKV99750.1"/>
    <property type="molecule type" value="Genomic_DNA"/>
</dbReference>
<reference evidence="2 3" key="1">
    <citation type="submission" date="2017-12" db="EMBL/GenBank/DDBJ databases">
        <title>Sequencing the genomes of 1000 Actinobacteria strains.</title>
        <authorList>
            <person name="Klenk H.-P."/>
        </authorList>
    </citation>
    <scope>NUCLEOTIDE SEQUENCE [LARGE SCALE GENOMIC DNA]</scope>
    <source>
        <strain evidence="2 3">DSM 45165</strain>
    </source>
</reference>
<name>A0A2N3X0V4_9PSEU</name>
<proteinExistence type="predicted"/>
<sequence length="170" mass="17650">MSAKADPGEVAAANLAGRLHRSQRGAVLGWFFWAVWVFVAIAVAIAVVAVVKSGFSASALWAVASAAVVVALAIRFGRRELADCGAPLTVVPGPAHDFGTGPITDDYPVGFKHTPRGPGTVEKWQLRVGGRTHELNAARGERLAAERVLAVCLLGNSGSVASIVGENGVW</sequence>
<keyword evidence="3" id="KW-1185">Reference proteome</keyword>
<dbReference type="RefSeq" id="WP_101434295.1">
    <property type="nucleotide sequence ID" value="NZ_PJMY01000002.1"/>
</dbReference>
<evidence type="ECO:0000313" key="2">
    <source>
        <dbReference type="EMBL" id="PKV99750.1"/>
    </source>
</evidence>
<organism evidence="2 3">
    <name type="scientific">Amycolatopsis echigonensis</name>
    <dbReference type="NCBI Taxonomy" id="2576905"/>
    <lineage>
        <taxon>Bacteria</taxon>
        <taxon>Bacillati</taxon>
        <taxon>Actinomycetota</taxon>
        <taxon>Actinomycetes</taxon>
        <taxon>Pseudonocardiales</taxon>
        <taxon>Pseudonocardiaceae</taxon>
        <taxon>Amycolatopsis</taxon>
    </lineage>
</organism>
<gene>
    <name evidence="2" type="ORF">ATK30_0733</name>
</gene>
<comment type="caution">
    <text evidence="2">The sequence shown here is derived from an EMBL/GenBank/DDBJ whole genome shotgun (WGS) entry which is preliminary data.</text>
</comment>
<dbReference type="OrthoDB" id="3625107at2"/>
<keyword evidence="1" id="KW-1133">Transmembrane helix</keyword>
<evidence type="ECO:0000313" key="3">
    <source>
        <dbReference type="Proteomes" id="UP000233750"/>
    </source>
</evidence>
<accession>A0A2N3X0V4</accession>
<keyword evidence="1" id="KW-0812">Transmembrane</keyword>
<protein>
    <submittedName>
        <fullName evidence="2">Uncharacterized protein</fullName>
    </submittedName>
</protein>
<dbReference type="AlphaFoldDB" id="A0A2N3X0V4"/>
<feature type="transmembrane region" description="Helical" evidence="1">
    <location>
        <begin position="27"/>
        <end position="49"/>
    </location>
</feature>
<keyword evidence="1" id="KW-0472">Membrane</keyword>
<dbReference type="Proteomes" id="UP000233750">
    <property type="component" value="Unassembled WGS sequence"/>
</dbReference>
<feature type="transmembrane region" description="Helical" evidence="1">
    <location>
        <begin position="55"/>
        <end position="74"/>
    </location>
</feature>
<evidence type="ECO:0000256" key="1">
    <source>
        <dbReference type="SAM" id="Phobius"/>
    </source>
</evidence>